<dbReference type="CDD" id="cd04186">
    <property type="entry name" value="GT_2_like_c"/>
    <property type="match status" value="1"/>
</dbReference>
<feature type="domain" description="Glycosyltransferase 2-like" evidence="1">
    <location>
        <begin position="355"/>
        <end position="523"/>
    </location>
</feature>
<dbReference type="CDD" id="cd04184">
    <property type="entry name" value="GT2_RfbC_Mx_like"/>
    <property type="match status" value="1"/>
</dbReference>
<evidence type="ECO:0000313" key="2">
    <source>
        <dbReference type="EMBL" id="PSB23777.1"/>
    </source>
</evidence>
<dbReference type="PANTHER" id="PTHR43179">
    <property type="entry name" value="RHAMNOSYLTRANSFERASE WBBL"/>
    <property type="match status" value="1"/>
</dbReference>
<dbReference type="Gene3D" id="3.90.550.10">
    <property type="entry name" value="Spore Coat Polysaccharide Biosynthesis Protein SpsA, Chain A"/>
    <property type="match status" value="2"/>
</dbReference>
<reference evidence="3" key="1">
    <citation type="submission" date="2018-02" db="EMBL/GenBank/DDBJ databases">
        <authorList>
            <person name="Moore K."/>
            <person name="Momper L."/>
        </authorList>
    </citation>
    <scope>NUCLEOTIDE SEQUENCE [LARGE SCALE GENOMIC DNA]</scope>
    <source>
        <strain evidence="3">ULC18</strain>
    </source>
</reference>
<evidence type="ECO:0000313" key="3">
    <source>
        <dbReference type="Proteomes" id="UP000239576"/>
    </source>
</evidence>
<protein>
    <submittedName>
        <fullName evidence="2">Glycosyltransferase</fullName>
    </submittedName>
</protein>
<reference evidence="2 3" key="2">
    <citation type="submission" date="2018-03" db="EMBL/GenBank/DDBJ databases">
        <title>The ancient ancestry and fast evolution of plastids.</title>
        <authorList>
            <person name="Moore K.R."/>
            <person name="Magnabosco C."/>
            <person name="Momper L."/>
            <person name="Gold D.A."/>
            <person name="Bosak T."/>
            <person name="Fournier G.P."/>
        </authorList>
    </citation>
    <scope>NUCLEOTIDE SEQUENCE [LARGE SCALE GENOMIC DNA]</scope>
    <source>
        <strain evidence="2 3">ULC18</strain>
    </source>
</reference>
<dbReference type="AlphaFoldDB" id="A0A2T1DTF5"/>
<keyword evidence="2" id="KW-0808">Transferase</keyword>
<gene>
    <name evidence="2" type="ORF">C7B82_30060</name>
</gene>
<dbReference type="RefSeq" id="WP_106260973.1">
    <property type="nucleotide sequence ID" value="NZ_CAWNSW010000143.1"/>
</dbReference>
<dbReference type="Pfam" id="PF00535">
    <property type="entry name" value="Glycos_transf_2"/>
    <property type="match status" value="2"/>
</dbReference>
<comment type="caution">
    <text evidence="2">The sequence shown here is derived from an EMBL/GenBank/DDBJ whole genome shotgun (WGS) entry which is preliminary data.</text>
</comment>
<keyword evidence="3" id="KW-1185">Reference proteome</keyword>
<dbReference type="OrthoDB" id="9179784at2"/>
<feature type="domain" description="Glycosyltransferase 2-like" evidence="1">
    <location>
        <begin position="78"/>
        <end position="237"/>
    </location>
</feature>
<evidence type="ECO:0000259" key="1">
    <source>
        <dbReference type="Pfam" id="PF00535"/>
    </source>
</evidence>
<dbReference type="Proteomes" id="UP000239576">
    <property type="component" value="Unassembled WGS sequence"/>
</dbReference>
<dbReference type="PANTHER" id="PTHR43179:SF7">
    <property type="entry name" value="RHAMNOSYLTRANSFERASE WBBL"/>
    <property type="match status" value="1"/>
</dbReference>
<dbReference type="SUPFAM" id="SSF53448">
    <property type="entry name" value="Nucleotide-diphospho-sugar transferases"/>
    <property type="match status" value="2"/>
</dbReference>
<proteinExistence type="predicted"/>
<organism evidence="2 3">
    <name type="scientific">Stenomitos frigidus ULC18</name>
    <dbReference type="NCBI Taxonomy" id="2107698"/>
    <lineage>
        <taxon>Bacteria</taxon>
        <taxon>Bacillati</taxon>
        <taxon>Cyanobacteriota</taxon>
        <taxon>Cyanophyceae</taxon>
        <taxon>Leptolyngbyales</taxon>
        <taxon>Leptolyngbyaceae</taxon>
        <taxon>Stenomitos</taxon>
    </lineage>
</organism>
<dbReference type="GO" id="GO:0016757">
    <property type="term" value="F:glycosyltransferase activity"/>
    <property type="evidence" value="ECO:0007669"/>
    <property type="project" value="UniProtKB-KW"/>
</dbReference>
<dbReference type="InterPro" id="IPR029044">
    <property type="entry name" value="Nucleotide-diphossugar_trans"/>
</dbReference>
<name>A0A2T1DTF5_9CYAN</name>
<dbReference type="EMBL" id="PVWK01000159">
    <property type="protein sequence ID" value="PSB23777.1"/>
    <property type="molecule type" value="Genomic_DNA"/>
</dbReference>
<accession>A0A2T1DTF5</accession>
<dbReference type="InterPro" id="IPR001173">
    <property type="entry name" value="Glyco_trans_2-like"/>
</dbReference>
<sequence>MSDSNPLGFVSTKLGKLFKVWRERNTLGLLQFLYRRSMEKLRGRMSYQKWVAHDRLTPADILAAKRAIEQWSVRPKFSVIMPVYNVEANWLEKAIQSVRNQIYPDWELCIADDASPKPHIKRILSHYSQIDPRIKVVFRPENGQIVAASNDALALATGDYIALLDHDDELAVNALFENAKLINEYPDADFIYSDEDKLNTKGKRLDPFFKPDWSPDYFHACMYTCHLGVYRTSLIRAIGGFRAGFDGAQDYDLVLRVVEKTRSIYHIPKILYHWRVIPASVTAGGEQAKPWAYTAARAALEDMLARSRYPGLVEAVPKRPGFWRVRRHLLGEPLISIIIPSAGKAVMTSDQPIVALENCLRSLQERSTYRNFEVVLVDGYDIPDDILATVKQVFDGEAAPHLHLVRCKEPFNFAHRINQGAANANGQFLLLLNDDTEVLTPDWLESMLEFAQQQDIGAVGAKLLYPDGKIQHGGVMVLGGNPGHAYHGFDGDHPGYYCSNLVNRNYLAVTAACLMIRQDIFQQVGGMDEIFPLNYNDVDFCLKVHQAGYRNVVTPYVQLIHYESISRKAGLQPNEWETLNQKWKRYFTKLNGDPYYNPNLSHRSVTFELF</sequence>